<organism evidence="2 3">
    <name type="scientific">Geotalea daltonii (strain DSM 22248 / JCM 15807 / FRC-32)</name>
    <name type="common">Geobacter daltonii</name>
    <dbReference type="NCBI Taxonomy" id="316067"/>
    <lineage>
        <taxon>Bacteria</taxon>
        <taxon>Pseudomonadati</taxon>
        <taxon>Thermodesulfobacteriota</taxon>
        <taxon>Desulfuromonadia</taxon>
        <taxon>Geobacterales</taxon>
        <taxon>Geobacteraceae</taxon>
        <taxon>Geotalea</taxon>
    </lineage>
</organism>
<feature type="transmembrane region" description="Helical" evidence="1">
    <location>
        <begin position="21"/>
        <end position="38"/>
    </location>
</feature>
<sequence length="66" mass="6999">MREKVHGRETRTPGGDKFVKINFIAIVAVASGVALSQGDCSTPGLEKVTGRLEAESNESTEQIGPQ</sequence>
<evidence type="ECO:0000313" key="3">
    <source>
        <dbReference type="Proteomes" id="UP000007721"/>
    </source>
</evidence>
<reference evidence="2 3" key="1">
    <citation type="submission" date="2009-01" db="EMBL/GenBank/DDBJ databases">
        <title>Complete sequence of Geobacter sp. FRC-32.</title>
        <authorList>
            <consortium name="US DOE Joint Genome Institute"/>
            <person name="Lucas S."/>
            <person name="Copeland A."/>
            <person name="Lapidus A."/>
            <person name="Glavina del Rio T."/>
            <person name="Dalin E."/>
            <person name="Tice H."/>
            <person name="Bruce D."/>
            <person name="Goodwin L."/>
            <person name="Pitluck S."/>
            <person name="Saunders E."/>
            <person name="Brettin T."/>
            <person name="Detter J.C."/>
            <person name="Han C."/>
            <person name="Larimer F."/>
            <person name="Land M."/>
            <person name="Hauser L."/>
            <person name="Kyrpides N."/>
            <person name="Ovchinnikova G."/>
            <person name="Kostka J."/>
            <person name="Richardson P."/>
        </authorList>
    </citation>
    <scope>NUCLEOTIDE SEQUENCE [LARGE SCALE GENOMIC DNA]</scope>
    <source>
        <strain evidence="3">DSM 22248 / JCM 15807 / FRC-32</strain>
    </source>
</reference>
<dbReference type="STRING" id="316067.Geob_3863"/>
<dbReference type="EMBL" id="CP001390">
    <property type="protein sequence ID" value="AID57982.1"/>
    <property type="molecule type" value="Genomic_DNA"/>
</dbReference>
<dbReference type="Proteomes" id="UP000007721">
    <property type="component" value="Chromosome"/>
</dbReference>
<keyword evidence="3" id="KW-1185">Reference proteome</keyword>
<accession>A0A068EZX9</accession>
<evidence type="ECO:0000256" key="1">
    <source>
        <dbReference type="SAM" id="Phobius"/>
    </source>
</evidence>
<dbReference type="HOGENOM" id="CLU_2824969_0_0_7"/>
<evidence type="ECO:0000313" key="2">
    <source>
        <dbReference type="EMBL" id="AID57982.1"/>
    </source>
</evidence>
<gene>
    <name evidence="2" type="ordered locus">Geob_3863</name>
</gene>
<name>A0A068EZX9_GEODF</name>
<keyword evidence="1" id="KW-1133">Transmembrane helix</keyword>
<keyword evidence="1" id="KW-0472">Membrane</keyword>
<dbReference type="AlphaFoldDB" id="A0A068EZX9"/>
<keyword evidence="1" id="KW-0812">Transmembrane</keyword>
<dbReference type="KEGG" id="geo:Geob_3863"/>
<proteinExistence type="predicted"/>
<protein>
    <submittedName>
        <fullName evidence="2">Uncharacterized protein</fullName>
    </submittedName>
</protein>